<keyword evidence="3" id="KW-1185">Reference proteome</keyword>
<evidence type="ECO:0000313" key="3">
    <source>
        <dbReference type="Proteomes" id="UP000218231"/>
    </source>
</evidence>
<protein>
    <submittedName>
        <fullName evidence="2">Uncharacterized protein</fullName>
    </submittedName>
</protein>
<evidence type="ECO:0000313" key="2">
    <source>
        <dbReference type="EMBL" id="PAV78995.1"/>
    </source>
</evidence>
<comment type="caution">
    <text evidence="2">The sequence shown here is derived from an EMBL/GenBank/DDBJ whole genome shotgun (WGS) entry which is preliminary data.</text>
</comment>
<keyword evidence="1" id="KW-1133">Transmembrane helix</keyword>
<dbReference type="Proteomes" id="UP000218231">
    <property type="component" value="Unassembled WGS sequence"/>
</dbReference>
<dbReference type="AlphaFoldDB" id="A0A2A2KYI9"/>
<reference evidence="2 3" key="1">
    <citation type="journal article" date="2017" name="Curr. Biol.">
        <title>Genome architecture and evolution of a unichromosomal asexual nematode.</title>
        <authorList>
            <person name="Fradin H."/>
            <person name="Zegar C."/>
            <person name="Gutwein M."/>
            <person name="Lucas J."/>
            <person name="Kovtun M."/>
            <person name="Corcoran D."/>
            <person name="Baugh L.R."/>
            <person name="Kiontke K."/>
            <person name="Gunsalus K."/>
            <person name="Fitch D.H."/>
            <person name="Piano F."/>
        </authorList>
    </citation>
    <scope>NUCLEOTIDE SEQUENCE [LARGE SCALE GENOMIC DNA]</scope>
    <source>
        <strain evidence="2">PF1309</strain>
    </source>
</reference>
<evidence type="ECO:0000256" key="1">
    <source>
        <dbReference type="SAM" id="Phobius"/>
    </source>
</evidence>
<keyword evidence="1" id="KW-0812">Transmembrane</keyword>
<proteinExistence type="predicted"/>
<feature type="transmembrane region" description="Helical" evidence="1">
    <location>
        <begin position="12"/>
        <end position="31"/>
    </location>
</feature>
<organism evidence="2 3">
    <name type="scientific">Diploscapter pachys</name>
    <dbReference type="NCBI Taxonomy" id="2018661"/>
    <lineage>
        <taxon>Eukaryota</taxon>
        <taxon>Metazoa</taxon>
        <taxon>Ecdysozoa</taxon>
        <taxon>Nematoda</taxon>
        <taxon>Chromadorea</taxon>
        <taxon>Rhabditida</taxon>
        <taxon>Rhabditina</taxon>
        <taxon>Rhabditomorpha</taxon>
        <taxon>Rhabditoidea</taxon>
        <taxon>Rhabditidae</taxon>
        <taxon>Diploscapter</taxon>
    </lineage>
</organism>
<keyword evidence="1" id="KW-0472">Membrane</keyword>
<accession>A0A2A2KYI9</accession>
<sequence>MYIEVKRSILSVLYILALLFSVPLSFLVWYVRRELVKETNVAGGTELGCLKQDSKTTIDGGESRLTKRNTSSQINNFEIRIDH</sequence>
<dbReference type="EMBL" id="LIAE01007485">
    <property type="protein sequence ID" value="PAV78995.1"/>
    <property type="molecule type" value="Genomic_DNA"/>
</dbReference>
<name>A0A2A2KYI9_9BILA</name>
<gene>
    <name evidence="2" type="ORF">WR25_10321</name>
</gene>
<dbReference type="OrthoDB" id="5821679at2759"/>